<organism evidence="3 4">
    <name type="scientific">Taphrina deformans (strain PYCC 5710 / ATCC 11124 / CBS 356.35 / IMI 108563 / JCM 9778 / NBRC 8474)</name>
    <name type="common">Peach leaf curl fungus</name>
    <name type="synonym">Lalaria deformans</name>
    <dbReference type="NCBI Taxonomy" id="1097556"/>
    <lineage>
        <taxon>Eukaryota</taxon>
        <taxon>Fungi</taxon>
        <taxon>Dikarya</taxon>
        <taxon>Ascomycota</taxon>
        <taxon>Taphrinomycotina</taxon>
        <taxon>Taphrinomycetes</taxon>
        <taxon>Taphrinales</taxon>
        <taxon>Taphrinaceae</taxon>
        <taxon>Taphrina</taxon>
    </lineage>
</organism>
<feature type="compositionally biased region" description="Polar residues" evidence="1">
    <location>
        <begin position="378"/>
        <end position="397"/>
    </location>
</feature>
<dbReference type="Gene3D" id="2.60.40.640">
    <property type="match status" value="1"/>
</dbReference>
<dbReference type="eggNOG" id="KOG3780">
    <property type="taxonomic scope" value="Eukaryota"/>
</dbReference>
<gene>
    <name evidence="3" type="ORF">TAPDE_002774</name>
</gene>
<keyword evidence="4" id="KW-1185">Reference proteome</keyword>
<evidence type="ECO:0000313" key="3">
    <source>
        <dbReference type="EMBL" id="CCG82675.1"/>
    </source>
</evidence>
<proteinExistence type="predicted"/>
<accession>R4XE20</accession>
<dbReference type="VEuPathDB" id="FungiDB:TAPDE_002774"/>
<feature type="compositionally biased region" description="Polar residues" evidence="1">
    <location>
        <begin position="265"/>
        <end position="292"/>
    </location>
</feature>
<dbReference type="PANTHER" id="PTHR11188:SF17">
    <property type="entry name" value="FI21816P1"/>
    <property type="match status" value="1"/>
</dbReference>
<comment type="caution">
    <text evidence="3">The sequence shown here is derived from an EMBL/GenBank/DDBJ whole genome shotgun (WGS) entry which is preliminary data.</text>
</comment>
<sequence>MQAVVERPGFSSNLCTKKNIRIVRTLSIDSLEMAQTLSVDNTWPNKLEYSISIPTKSYPIGSPIPINFKLVPLLKGLSIAKIVCTLKEYQAYSIKSGYHGVSATKEVDRTICSTTLMDIEKDVPNWEIDQSLTIPSSLTDCVQDCEVAHIRVRHKLKFIVSLQNPDGHVSELRAALPVSLLIPPQLFSDGFSAPLNPTDPQNQLPSYDSHIYDRLYDGIETPLPSGMNTPAQSRSRRNSNEGGGNLETEAARRALVAGLHRLTAASGTNTPSATFNGSGIDTGSATPNSGHSTPHRSAPSSFTPAFSVDELVTSLQHTGSIHSAGRSPHMPPQEREVPAPFTADEIEGLSRIPSYGTATTRAAAAPLSSSLPDYDHSQPISGANSGTATPNHVQPTAPTLARPEAARTASHRSGVLRAAHDRFTRARDH</sequence>
<evidence type="ECO:0000313" key="4">
    <source>
        <dbReference type="Proteomes" id="UP000013776"/>
    </source>
</evidence>
<feature type="domain" description="Arrestin C-terminal-like" evidence="2">
    <location>
        <begin position="43"/>
        <end position="185"/>
    </location>
</feature>
<dbReference type="OrthoDB" id="2333384at2759"/>
<evidence type="ECO:0000256" key="1">
    <source>
        <dbReference type="SAM" id="MobiDB-lite"/>
    </source>
</evidence>
<protein>
    <submittedName>
        <fullName evidence="3">Arrestin domain-containing protein</fullName>
    </submittedName>
</protein>
<dbReference type="GO" id="GO:0030674">
    <property type="term" value="F:protein-macromolecule adaptor activity"/>
    <property type="evidence" value="ECO:0007669"/>
    <property type="project" value="TreeGrafter"/>
</dbReference>
<evidence type="ECO:0000259" key="2">
    <source>
        <dbReference type="SMART" id="SM01017"/>
    </source>
</evidence>
<dbReference type="AlphaFoldDB" id="R4XE20"/>
<name>R4XE20_TAPDE</name>
<reference evidence="3 4" key="1">
    <citation type="journal article" date="2013" name="MBio">
        <title>Genome sequencing of the plant pathogen Taphrina deformans, the causal agent of peach leaf curl.</title>
        <authorList>
            <person name="Cisse O.H."/>
            <person name="Almeida J.M.G.C.F."/>
            <person name="Fonseca A."/>
            <person name="Kumar A.A."/>
            <person name="Salojaervi J."/>
            <person name="Overmyer K."/>
            <person name="Hauser P.M."/>
            <person name="Pagni M."/>
        </authorList>
    </citation>
    <scope>NUCLEOTIDE SEQUENCE [LARGE SCALE GENOMIC DNA]</scope>
    <source>
        <strain evidence="4">PYCC 5710 / ATCC 11124 / CBS 356.35 / IMI 108563 / JCM 9778 / NBRC 8474</strain>
    </source>
</reference>
<feature type="region of interest" description="Disordered" evidence="1">
    <location>
        <begin position="263"/>
        <end position="303"/>
    </location>
</feature>
<dbReference type="GO" id="GO:0031625">
    <property type="term" value="F:ubiquitin protein ligase binding"/>
    <property type="evidence" value="ECO:0007669"/>
    <property type="project" value="TreeGrafter"/>
</dbReference>
<dbReference type="InterPro" id="IPR050357">
    <property type="entry name" value="Arrestin_domain-protein"/>
</dbReference>
<dbReference type="SMART" id="SM01017">
    <property type="entry name" value="Arrestin_C"/>
    <property type="match status" value="1"/>
</dbReference>
<dbReference type="Pfam" id="PF02752">
    <property type="entry name" value="Arrestin_C"/>
    <property type="match status" value="1"/>
</dbReference>
<dbReference type="GO" id="GO:0005829">
    <property type="term" value="C:cytosol"/>
    <property type="evidence" value="ECO:0007669"/>
    <property type="project" value="TreeGrafter"/>
</dbReference>
<feature type="region of interest" description="Disordered" evidence="1">
    <location>
        <begin position="368"/>
        <end position="429"/>
    </location>
</feature>
<dbReference type="EMBL" id="CAHR02000095">
    <property type="protein sequence ID" value="CCG82675.1"/>
    <property type="molecule type" value="Genomic_DNA"/>
</dbReference>
<dbReference type="GO" id="GO:0070086">
    <property type="term" value="P:ubiquitin-dependent endocytosis"/>
    <property type="evidence" value="ECO:0007669"/>
    <property type="project" value="TreeGrafter"/>
</dbReference>
<dbReference type="Proteomes" id="UP000013776">
    <property type="component" value="Unassembled WGS sequence"/>
</dbReference>
<dbReference type="PANTHER" id="PTHR11188">
    <property type="entry name" value="ARRESTIN DOMAIN CONTAINING PROTEIN"/>
    <property type="match status" value="1"/>
</dbReference>
<feature type="compositionally biased region" description="Basic and acidic residues" evidence="1">
    <location>
        <begin position="418"/>
        <end position="429"/>
    </location>
</feature>
<dbReference type="InterPro" id="IPR014752">
    <property type="entry name" value="Arrestin-like_C"/>
</dbReference>
<dbReference type="STRING" id="1097556.R4XE20"/>
<feature type="region of interest" description="Disordered" evidence="1">
    <location>
        <begin position="218"/>
        <end position="245"/>
    </location>
</feature>
<dbReference type="GO" id="GO:0005886">
    <property type="term" value="C:plasma membrane"/>
    <property type="evidence" value="ECO:0007669"/>
    <property type="project" value="TreeGrafter"/>
</dbReference>
<dbReference type="InterPro" id="IPR011022">
    <property type="entry name" value="Arrestin_C-like"/>
</dbReference>